<dbReference type="InterPro" id="IPR027417">
    <property type="entry name" value="P-loop_NTPase"/>
</dbReference>
<dbReference type="Proteomes" id="UP000323011">
    <property type="component" value="Unassembled WGS sequence"/>
</dbReference>
<evidence type="ECO:0000256" key="2">
    <source>
        <dbReference type="ARBA" id="ARBA00022490"/>
    </source>
</evidence>
<feature type="compositionally biased region" description="Low complexity" evidence="8">
    <location>
        <begin position="1466"/>
        <end position="1483"/>
    </location>
</feature>
<evidence type="ECO:0000313" key="10">
    <source>
        <dbReference type="EMBL" id="KAA0150716.1"/>
    </source>
</evidence>
<feature type="compositionally biased region" description="Low complexity" evidence="8">
    <location>
        <begin position="1761"/>
        <end position="1788"/>
    </location>
</feature>
<evidence type="ECO:0000256" key="3">
    <source>
        <dbReference type="ARBA" id="ARBA00022741"/>
    </source>
</evidence>
<feature type="compositionally biased region" description="Low complexity" evidence="8">
    <location>
        <begin position="1636"/>
        <end position="1646"/>
    </location>
</feature>
<evidence type="ECO:0000256" key="6">
    <source>
        <dbReference type="PROSITE-ProRule" id="PRU00283"/>
    </source>
</evidence>
<dbReference type="PRINTS" id="PR00380">
    <property type="entry name" value="KINESINHEAVY"/>
</dbReference>
<dbReference type="GO" id="GO:0007052">
    <property type="term" value="P:mitotic spindle organization"/>
    <property type="evidence" value="ECO:0007669"/>
    <property type="project" value="TreeGrafter"/>
</dbReference>
<feature type="coiled-coil region" evidence="7">
    <location>
        <begin position="504"/>
        <end position="531"/>
    </location>
</feature>
<feature type="region of interest" description="Disordered" evidence="8">
    <location>
        <begin position="1660"/>
        <end position="1846"/>
    </location>
</feature>
<dbReference type="GO" id="GO:0051231">
    <property type="term" value="P:spindle elongation"/>
    <property type="evidence" value="ECO:0007669"/>
    <property type="project" value="TreeGrafter"/>
</dbReference>
<dbReference type="PROSITE" id="PS50067">
    <property type="entry name" value="KINESIN_MOTOR_2"/>
    <property type="match status" value="1"/>
</dbReference>
<feature type="compositionally biased region" description="Low complexity" evidence="8">
    <location>
        <begin position="1018"/>
        <end position="1049"/>
    </location>
</feature>
<feature type="region of interest" description="Disordered" evidence="8">
    <location>
        <begin position="1197"/>
        <end position="1249"/>
    </location>
</feature>
<feature type="region of interest" description="Disordered" evidence="8">
    <location>
        <begin position="1555"/>
        <end position="1646"/>
    </location>
</feature>
<feature type="region of interest" description="Disordered" evidence="8">
    <location>
        <begin position="1065"/>
        <end position="1086"/>
    </location>
</feature>
<feature type="compositionally biased region" description="Basic residues" evidence="8">
    <location>
        <begin position="1004"/>
        <end position="1017"/>
    </location>
</feature>
<evidence type="ECO:0000256" key="5">
    <source>
        <dbReference type="ARBA" id="ARBA00023054"/>
    </source>
</evidence>
<dbReference type="GO" id="GO:0005875">
    <property type="term" value="C:microtubule associated complex"/>
    <property type="evidence" value="ECO:0007669"/>
    <property type="project" value="TreeGrafter"/>
</dbReference>
<feature type="compositionally biased region" description="Basic and acidic residues" evidence="8">
    <location>
        <begin position="1965"/>
        <end position="1977"/>
    </location>
</feature>
<dbReference type="Gene3D" id="3.40.850.10">
    <property type="entry name" value="Kinesin motor domain"/>
    <property type="match status" value="1"/>
</dbReference>
<comment type="similarity">
    <text evidence="6">Belongs to the TRAFAC class myosin-kinesin ATPase superfamily. Kinesin family.</text>
</comment>
<evidence type="ECO:0000256" key="1">
    <source>
        <dbReference type="ARBA" id="ARBA00004496"/>
    </source>
</evidence>
<feature type="compositionally biased region" description="Low complexity" evidence="8">
    <location>
        <begin position="1583"/>
        <end position="1599"/>
    </location>
</feature>
<feature type="region of interest" description="Disordered" evidence="8">
    <location>
        <begin position="1343"/>
        <end position="1369"/>
    </location>
</feature>
<dbReference type="InterPro" id="IPR027640">
    <property type="entry name" value="Kinesin-like_fam"/>
</dbReference>
<proteinExistence type="inferred from homology"/>
<feature type="compositionally biased region" description="Low complexity" evidence="8">
    <location>
        <begin position="1348"/>
        <end position="1359"/>
    </location>
</feature>
<sequence>MAAAEGSDTVKVAIRCRGLNRAELESASAFAINIHPETNQIEAGKKHFTFDGVFGPESTQEDVYSRSVQPLVHSFLSGLNSSILAYGQTGAGKTYTMGSNFTEHTTASEAARTLGVIPRVVEEVLDAIASQRGESLCSLEVSFLEVYNEQVRDLLRPADVPEPKKGYQFQKDDFGNYDVRGLTHVPLDSLEALARVLKLGASRRTTASTQMNATSSRSHAIFSMRLEQTPIGAEDDGSVGAPHAEAGGAAAAAAAGAPAAGSDAEDAAPALMEATGVKRVSVFRLVDLAGSERSKKTKAEGDRLREANNINQSLVTLGRCITALASRAKHVPFRQSKLTQLLSNSLGGNSATLMVACVSPADSNFEETCMTLSYAQQAASIQNTPVVNADPTSASAVQLRHANHELRNELARLYAEGAAVDSGVLGRHGIAGGAAPSPCPGRRALSRTGAATRAAAAGPGGLGLGAGMGMTGMASMPVGAMGSALSAVAAAHSAAEQMRQREELAAAGADVARLEGQLQAARAALTEMSDRGRWAVGQASSLLDENTELASQRDMWRWRYETLSGAFSKLEGAGAASAAAKAGITPAERVAEALKEAGEAAALSAMNRARAEMAALRAEQPARSGPGGATGKAAGGRRVSKRKLAAKRAAAAAATKAAAAQSEGASAQESKTGEDGGEARPLCCEDDEDVDMGGPASGCAAGSSDGEAGGDDSASAASDEEDAHGDSDDDEEEQEEEEEDDDDDDDDASHADAAAGDHGEEEEAHGPTEHDVIHIKSQMELRGQLQQVSAVLHEKQQLLMAMAAASGGSGDQTGMSVGERFDKLKADFQLEMRRSEAEVTDMEEKMRALAADLEEAKKEAVRARDDAEKEAKAKAASQKDDVLKGLRAKIQTMQRGMQEAARAQKRRDRELSRIQALQGQIEGHKREKVKLEKIMREAGKKYLEERKAHEHDRAQAAKRERAQALALKRYQQELQRQGRALEAAKQRVRTLKQKDELAKSRNASARRQRAAARRGRAGHAAAAPGSQKPHAAGDPLSAALAAGPSNPLGSPDVRLPLRAASAAAGAHGHGYGQTASRAGASGRGHRDLVTDTEGLHEAVARLIERAAAEAAGSQTDIEAEDALQESLEVGDEASLVACHAAPRGVDSNCRSLVMRTIYYRIQAAGWRSVAEAAVERRAAAAKELHALVQGAAARSAGARRGPKFGGGGSGASGPTAGGSSSSSSAGGGGGGGGSGSFLDAGPDEACLGPDEAKRADSLRRDMVALTLRVQHAQAQTQAFAAALEGEGLGGSGWIRRAAAETPLRSKARQALAGRLLSWVMAMLVQAQAALQTATGTGIAAREGLGSTASGSGNGPASRGGRAGGRLGSAAAAGATQAELQEAVERAERSLKQELWRVQCEAAAAQREDAERVAVLQVQLVQARAEAAKAAGTAWAAEAEADAEEAAEEGGASGGSAGAADLGGEGKSAPKGSGPAGAGAACGEAGKDGRVRRMASVVSENQRLRGCIAEMEAMLGSYCDKSAAEADAAREASEAVDTLLQRVSALEQQLDAERRRANAAAAAPRRLSIVSTSPAPGKGGQAGRGHAAGSRSAAAEALRSMGGRAVHRMGATAEGDDEEDDDEDDHEHEHDIGRGMSSSGSASALPSVSEISAHLTLAFPGMSEGEHEDDDSPMAKSDMGPPAGFRGHSRSSSGASAHGGKHGPSRLRGLILTTSERRASAVGGPGAGHAEAAAAAVAAEEQSAKLSRRDGGSPVAKRPRDSSGTALPAAASSSAAASAAAAAAASSAGRSGGGSGAGTGSGGVVSPAAATAGSLDAAKGTTGGPDLDEEAGEARKRPRVSGGASAALATSAGSAGADTHAASTSAAAPSGAAAAAAAAAASGLAAASAAADSDDSGDEFAGNGVGFEAMTSGAGLGGTGGLMGSGHPSLIEAAYAQQAAEGRALRSRRSKYVAPKGFGSTTARGAPEHGTRVEERRRDAEAMISRDPAAIAAGAAAGITVAGAGATSSSGAPGFAPARVTVALPPAASSAAPPRPPAAHGHSAAGAASSASGAQSEPESEADADGGSMARTRARSSKQARERLAKFLGEPKGSRRMSGAGIADGGEGGKGRRTRQRLAEAAPDDKENSGATDASGKAAPPTRLGRSKLLPRS</sequence>
<dbReference type="GO" id="GO:0003777">
    <property type="term" value="F:microtubule motor activity"/>
    <property type="evidence" value="ECO:0007669"/>
    <property type="project" value="InterPro"/>
</dbReference>
<gene>
    <name evidence="10" type="ORF">FNF29_05053</name>
</gene>
<feature type="compositionally biased region" description="Low complexity" evidence="8">
    <location>
        <begin position="647"/>
        <end position="670"/>
    </location>
</feature>
<feature type="coiled-coil region" evidence="7">
    <location>
        <begin position="825"/>
        <end position="941"/>
    </location>
</feature>
<dbReference type="GO" id="GO:0008017">
    <property type="term" value="F:microtubule binding"/>
    <property type="evidence" value="ECO:0007669"/>
    <property type="project" value="InterPro"/>
</dbReference>
<dbReference type="GO" id="GO:0007018">
    <property type="term" value="P:microtubule-based movement"/>
    <property type="evidence" value="ECO:0007669"/>
    <property type="project" value="InterPro"/>
</dbReference>
<feature type="region of interest" description="Disordered" evidence="8">
    <location>
        <begin position="614"/>
        <end position="771"/>
    </location>
</feature>
<dbReference type="SUPFAM" id="SSF52540">
    <property type="entry name" value="P-loop containing nucleoside triphosphate hydrolases"/>
    <property type="match status" value="1"/>
</dbReference>
<evidence type="ECO:0000256" key="4">
    <source>
        <dbReference type="ARBA" id="ARBA00022840"/>
    </source>
</evidence>
<dbReference type="SMART" id="SM00129">
    <property type="entry name" value="KISc"/>
    <property type="match status" value="1"/>
</dbReference>
<feature type="compositionally biased region" description="Acidic residues" evidence="8">
    <location>
        <begin position="718"/>
        <end position="747"/>
    </location>
</feature>
<feature type="compositionally biased region" description="Low complexity" evidence="8">
    <location>
        <begin position="1803"/>
        <end position="1813"/>
    </location>
</feature>
<reference evidence="10 11" key="1">
    <citation type="submission" date="2019-07" db="EMBL/GenBank/DDBJ databases">
        <title>Genomes of Cafeteria roenbergensis.</title>
        <authorList>
            <person name="Fischer M.G."/>
            <person name="Hackl T."/>
            <person name="Roman M."/>
        </authorList>
    </citation>
    <scope>NUCLEOTIDE SEQUENCE [LARGE SCALE GENOMIC DNA]</scope>
    <source>
        <strain evidence="10 11">BVI</strain>
    </source>
</reference>
<protein>
    <recommendedName>
        <fullName evidence="9">Kinesin motor domain-containing protein</fullName>
    </recommendedName>
</protein>
<evidence type="ECO:0000256" key="8">
    <source>
        <dbReference type="SAM" id="MobiDB-lite"/>
    </source>
</evidence>
<evidence type="ECO:0000259" key="9">
    <source>
        <dbReference type="PROSITE" id="PS50067"/>
    </source>
</evidence>
<feature type="compositionally biased region" description="Low complexity" evidence="8">
    <location>
        <begin position="1682"/>
        <end position="1697"/>
    </location>
</feature>
<keyword evidence="2" id="KW-0963">Cytoplasm</keyword>
<feature type="compositionally biased region" description="Acidic residues" evidence="8">
    <location>
        <begin position="1438"/>
        <end position="1447"/>
    </location>
</feature>
<dbReference type="Pfam" id="PF00225">
    <property type="entry name" value="Kinesin"/>
    <property type="match status" value="1"/>
</dbReference>
<feature type="region of interest" description="Disordered" evidence="8">
    <location>
        <begin position="1945"/>
        <end position="1977"/>
    </location>
</feature>
<comment type="caution">
    <text evidence="10">The sequence shown here is derived from an EMBL/GenBank/DDBJ whole genome shotgun (WGS) entry which is preliminary data.</text>
</comment>
<dbReference type="PROSITE" id="PS00411">
    <property type="entry name" value="KINESIN_MOTOR_1"/>
    <property type="match status" value="1"/>
</dbReference>
<feature type="compositionally biased region" description="Low complexity" evidence="8">
    <location>
        <begin position="693"/>
        <end position="717"/>
    </location>
</feature>
<keyword evidence="3 6" id="KW-0547">Nucleotide-binding</keyword>
<feature type="compositionally biased region" description="Acidic residues" evidence="8">
    <location>
        <begin position="1613"/>
        <end position="1625"/>
    </location>
</feature>
<dbReference type="GO" id="GO:0005524">
    <property type="term" value="F:ATP binding"/>
    <property type="evidence" value="ECO:0007669"/>
    <property type="project" value="UniProtKB-UniRule"/>
</dbReference>
<feature type="compositionally biased region" description="Low complexity" evidence="8">
    <location>
        <begin position="1727"/>
        <end position="1740"/>
    </location>
</feature>
<keyword evidence="6" id="KW-0505">Motor protein</keyword>
<dbReference type="PANTHER" id="PTHR47969:SF15">
    <property type="entry name" value="CHROMOSOME-ASSOCIATED KINESIN KIF4A-RELATED"/>
    <property type="match status" value="1"/>
</dbReference>
<feature type="compositionally biased region" description="Gly residues" evidence="8">
    <location>
        <begin position="1450"/>
        <end position="1465"/>
    </location>
</feature>
<dbReference type="InterPro" id="IPR001752">
    <property type="entry name" value="Kinesin_motor_dom"/>
</dbReference>
<feature type="compositionally biased region" description="Gly residues" evidence="8">
    <location>
        <begin position="1789"/>
        <end position="1802"/>
    </location>
</feature>
<name>A0A5A8CC99_CAFRO</name>
<comment type="subcellular location">
    <subcellularLocation>
        <location evidence="1">Cytoplasm</location>
    </subcellularLocation>
</comment>
<evidence type="ECO:0000256" key="7">
    <source>
        <dbReference type="SAM" id="Coils"/>
    </source>
</evidence>
<feature type="compositionally biased region" description="Gly residues" evidence="8">
    <location>
        <begin position="1225"/>
        <end position="1235"/>
    </location>
</feature>
<keyword evidence="4 6" id="KW-0067">ATP-binding</keyword>
<dbReference type="GO" id="GO:0005737">
    <property type="term" value="C:cytoplasm"/>
    <property type="evidence" value="ECO:0007669"/>
    <property type="project" value="UniProtKB-SubCell"/>
</dbReference>
<feature type="compositionally biased region" description="Gly residues" evidence="8">
    <location>
        <begin position="625"/>
        <end position="634"/>
    </location>
</feature>
<organism evidence="10 11">
    <name type="scientific">Cafeteria roenbergensis</name>
    <name type="common">Marine flagellate</name>
    <dbReference type="NCBI Taxonomy" id="33653"/>
    <lineage>
        <taxon>Eukaryota</taxon>
        <taxon>Sar</taxon>
        <taxon>Stramenopiles</taxon>
        <taxon>Bigyra</taxon>
        <taxon>Opalozoa</taxon>
        <taxon>Bicosoecida</taxon>
        <taxon>Cafeteriaceae</taxon>
        <taxon>Cafeteria</taxon>
    </lineage>
</organism>
<feature type="compositionally biased region" description="Low complexity" evidence="8">
    <location>
        <begin position="1212"/>
        <end position="1224"/>
    </location>
</feature>
<evidence type="ECO:0000313" key="11">
    <source>
        <dbReference type="Proteomes" id="UP000323011"/>
    </source>
</evidence>
<feature type="region of interest" description="Disordered" evidence="8">
    <location>
        <begin position="1438"/>
        <end position="1484"/>
    </location>
</feature>
<feature type="region of interest" description="Disordered" evidence="8">
    <location>
        <begin position="985"/>
        <end position="1053"/>
    </location>
</feature>
<dbReference type="InterPro" id="IPR036961">
    <property type="entry name" value="Kinesin_motor_dom_sf"/>
</dbReference>
<accession>A0A5A8CC99</accession>
<feature type="compositionally biased region" description="Low complexity" evidence="8">
    <location>
        <begin position="2026"/>
        <end position="2056"/>
    </location>
</feature>
<dbReference type="InterPro" id="IPR019821">
    <property type="entry name" value="Kinesin_motor_CS"/>
</dbReference>
<feature type="domain" description="Kinesin motor" evidence="9">
    <location>
        <begin position="9"/>
        <end position="381"/>
    </location>
</feature>
<keyword evidence="11" id="KW-1185">Reference proteome</keyword>
<feature type="region of interest" description="Disordered" evidence="8">
    <location>
        <begin position="2026"/>
        <end position="2152"/>
    </location>
</feature>
<keyword evidence="5 7" id="KW-0175">Coiled coil</keyword>
<dbReference type="PANTHER" id="PTHR47969">
    <property type="entry name" value="CHROMOSOME-ASSOCIATED KINESIN KIF4A-RELATED"/>
    <property type="match status" value="1"/>
</dbReference>
<feature type="binding site" evidence="6">
    <location>
        <begin position="87"/>
        <end position="94"/>
    </location>
    <ligand>
        <name>ATP</name>
        <dbReference type="ChEBI" id="CHEBI:30616"/>
    </ligand>
</feature>
<dbReference type="EMBL" id="VLTN01000032">
    <property type="protein sequence ID" value="KAA0150716.1"/>
    <property type="molecule type" value="Genomic_DNA"/>
</dbReference>